<dbReference type="GO" id="GO:0042173">
    <property type="term" value="P:regulation of sporulation resulting in formation of a cellular spore"/>
    <property type="evidence" value="ECO:0007669"/>
    <property type="project" value="InterPro"/>
</dbReference>
<evidence type="ECO:0000256" key="5">
    <source>
        <dbReference type="ARBA" id="ARBA00022553"/>
    </source>
</evidence>
<evidence type="ECO:0000313" key="18">
    <source>
        <dbReference type="EMBL" id="EMS73454.1"/>
    </source>
</evidence>
<dbReference type="GO" id="GO:0005509">
    <property type="term" value="F:calcium ion binding"/>
    <property type="evidence" value="ECO:0007669"/>
    <property type="project" value="UniProtKB-UniRule"/>
</dbReference>
<comment type="caution">
    <text evidence="18">The sequence shown here is derived from an EMBL/GenBank/DDBJ whole genome shotgun (WGS) entry which is preliminary data.</text>
</comment>
<dbReference type="eggNOG" id="COG0745">
    <property type="taxonomic scope" value="Bacteria"/>
</dbReference>
<evidence type="ECO:0000256" key="3">
    <source>
        <dbReference type="ARBA" id="ARBA00022490"/>
    </source>
</evidence>
<dbReference type="Proteomes" id="UP000014155">
    <property type="component" value="Unassembled WGS sequence"/>
</dbReference>
<comment type="function">
    <text evidence="13 14">May play the central regulatory role in sporulation. It may be an element of the effector pathway responsible for the activation of sporulation genes in response to nutritional stress. Spo0A may act in concert with spo0H (a sigma factor) to control the expression of some genes that are critical to the sporulation process.</text>
</comment>
<evidence type="ECO:0000256" key="7">
    <source>
        <dbReference type="ARBA" id="ARBA00022969"/>
    </source>
</evidence>
<dbReference type="InterPro" id="IPR011006">
    <property type="entry name" value="CheY-like_superfamily"/>
</dbReference>
<dbReference type="GO" id="GO:0030435">
    <property type="term" value="P:sporulation resulting in formation of a cellular spore"/>
    <property type="evidence" value="ECO:0007669"/>
    <property type="project" value="UniProtKB-UniRule"/>
</dbReference>
<feature type="binding site" evidence="15">
    <location>
        <position position="12"/>
    </location>
    <ligand>
        <name>Ca(2+)</name>
        <dbReference type="ChEBI" id="CHEBI:29108"/>
    </ligand>
</feature>
<evidence type="ECO:0000259" key="17">
    <source>
        <dbReference type="PROSITE" id="PS50110"/>
    </source>
</evidence>
<evidence type="ECO:0000256" key="4">
    <source>
        <dbReference type="ARBA" id="ARBA00022491"/>
    </source>
</evidence>
<feature type="binding site" evidence="15">
    <location>
        <position position="58"/>
    </location>
    <ligand>
        <name>Ca(2+)</name>
        <dbReference type="ChEBI" id="CHEBI:29108"/>
    </ligand>
</feature>
<reference evidence="18 19" key="1">
    <citation type="journal article" date="2013" name="Genome Announc.">
        <title>Draft Genome Sequence of the Cellulolytic, Mesophilic, Anaerobic Bacterium Clostridium termitidis Strain CT1112 (DSM 5398).</title>
        <authorList>
            <person name="Lal S."/>
            <person name="Ramachandran U."/>
            <person name="Zhang X."/>
            <person name="Munir R."/>
            <person name="Sparling R."/>
            <person name="Levin D.B."/>
        </authorList>
    </citation>
    <scope>NUCLEOTIDE SEQUENCE [LARGE SCALE GENOMIC DNA]</scope>
    <source>
        <strain evidence="18 19">CT1112</strain>
    </source>
</reference>
<keyword evidence="4 14" id="KW-0678">Repressor</keyword>
<proteinExistence type="predicted"/>
<evidence type="ECO:0000256" key="6">
    <source>
        <dbReference type="ARBA" id="ARBA00022837"/>
    </source>
</evidence>
<keyword evidence="6 14" id="KW-0106">Calcium</keyword>
<comment type="subcellular location">
    <subcellularLocation>
        <location evidence="1 14">Cytoplasm</location>
    </subcellularLocation>
</comment>
<evidence type="ECO:0000256" key="16">
    <source>
        <dbReference type="PROSITE-ProRule" id="PRU00169"/>
    </source>
</evidence>
<dbReference type="Pfam" id="PF00072">
    <property type="entry name" value="Response_reg"/>
    <property type="match status" value="1"/>
</dbReference>
<gene>
    <name evidence="18" type="ORF">CTER_0537</name>
</gene>
<evidence type="ECO:0000256" key="12">
    <source>
        <dbReference type="ARBA" id="ARBA00023163"/>
    </source>
</evidence>
<organism evidence="18 19">
    <name type="scientific">Ruminiclostridium cellobioparum subsp. termitidis CT1112</name>
    <dbReference type="NCBI Taxonomy" id="1195236"/>
    <lineage>
        <taxon>Bacteria</taxon>
        <taxon>Bacillati</taxon>
        <taxon>Bacillota</taxon>
        <taxon>Clostridia</taxon>
        <taxon>Eubacteriales</taxon>
        <taxon>Oscillospiraceae</taxon>
        <taxon>Ruminiclostridium</taxon>
    </lineage>
</organism>
<dbReference type="AlphaFoldDB" id="S0FWA9"/>
<dbReference type="GO" id="GO:0005829">
    <property type="term" value="C:cytosol"/>
    <property type="evidence" value="ECO:0007669"/>
    <property type="project" value="TreeGrafter"/>
</dbReference>
<name>S0FWA9_RUMCE</name>
<dbReference type="GO" id="GO:0051606">
    <property type="term" value="P:detection of stimulus"/>
    <property type="evidence" value="ECO:0007669"/>
    <property type="project" value="UniProtKB-UniRule"/>
</dbReference>
<evidence type="ECO:0000256" key="11">
    <source>
        <dbReference type="ARBA" id="ARBA00023159"/>
    </source>
</evidence>
<keyword evidence="8 14" id="KW-0902">Two-component regulatory system</keyword>
<dbReference type="Pfam" id="PF08769">
    <property type="entry name" value="Spo0A_C"/>
    <property type="match status" value="1"/>
</dbReference>
<keyword evidence="14 15" id="KW-0479">Metal-binding</keyword>
<comment type="cofactor">
    <cofactor evidence="14 15">
        <name>Ca(2+)</name>
        <dbReference type="ChEBI" id="CHEBI:29108"/>
    </cofactor>
    <text evidence="14 15">Binds 1 Ca(2+) ion per subunit.</text>
</comment>
<dbReference type="InterPro" id="IPR014879">
    <property type="entry name" value="Spo0A_C"/>
</dbReference>
<dbReference type="RefSeq" id="WP_004623857.1">
    <property type="nucleotide sequence ID" value="NZ_AORV01000019.1"/>
</dbReference>
<feature type="domain" description="Response regulatory" evidence="17">
    <location>
        <begin position="7"/>
        <end position="125"/>
    </location>
</feature>
<dbReference type="NCBIfam" id="TIGR02875">
    <property type="entry name" value="spore_0_A"/>
    <property type="match status" value="1"/>
</dbReference>
<protein>
    <recommendedName>
        <fullName evidence="2 14">Stage 0 sporulation protein A homolog</fullName>
    </recommendedName>
</protein>
<dbReference type="GO" id="GO:0032993">
    <property type="term" value="C:protein-DNA complex"/>
    <property type="evidence" value="ECO:0007669"/>
    <property type="project" value="TreeGrafter"/>
</dbReference>
<keyword evidence="19" id="KW-1185">Reference proteome</keyword>
<dbReference type="SUPFAM" id="SSF46894">
    <property type="entry name" value="C-terminal effector domain of the bipartite response regulators"/>
    <property type="match status" value="1"/>
</dbReference>
<evidence type="ECO:0000256" key="2">
    <source>
        <dbReference type="ARBA" id="ARBA00018672"/>
    </source>
</evidence>
<dbReference type="PIRSF" id="PIRSF002937">
    <property type="entry name" value="Res_reg_Spo0A"/>
    <property type="match status" value="1"/>
</dbReference>
<keyword evidence="11 14" id="KW-0010">Activator</keyword>
<dbReference type="PANTHER" id="PTHR48111:SF1">
    <property type="entry name" value="TWO-COMPONENT RESPONSE REGULATOR ORR33"/>
    <property type="match status" value="1"/>
</dbReference>
<dbReference type="GO" id="GO:0000976">
    <property type="term" value="F:transcription cis-regulatory region binding"/>
    <property type="evidence" value="ECO:0007669"/>
    <property type="project" value="TreeGrafter"/>
</dbReference>
<dbReference type="EMBL" id="AORV01000019">
    <property type="protein sequence ID" value="EMS73454.1"/>
    <property type="molecule type" value="Genomic_DNA"/>
</dbReference>
<evidence type="ECO:0000256" key="8">
    <source>
        <dbReference type="ARBA" id="ARBA00023012"/>
    </source>
</evidence>
<dbReference type="Gene3D" id="3.40.50.2300">
    <property type="match status" value="1"/>
</dbReference>
<evidence type="ECO:0000256" key="9">
    <source>
        <dbReference type="ARBA" id="ARBA00023015"/>
    </source>
</evidence>
<dbReference type="InterPro" id="IPR001789">
    <property type="entry name" value="Sig_transdc_resp-reg_receiver"/>
</dbReference>
<keyword evidence="10 14" id="KW-0238">DNA-binding</keyword>
<dbReference type="PROSITE" id="PS50110">
    <property type="entry name" value="RESPONSE_REGULATORY"/>
    <property type="match status" value="1"/>
</dbReference>
<dbReference type="InterPro" id="IPR012052">
    <property type="entry name" value="Spore_0_A"/>
</dbReference>
<dbReference type="GO" id="GO:0003700">
    <property type="term" value="F:DNA-binding transcription factor activity"/>
    <property type="evidence" value="ECO:0007669"/>
    <property type="project" value="InterPro"/>
</dbReference>
<dbReference type="InterPro" id="IPR036388">
    <property type="entry name" value="WH-like_DNA-bd_sf"/>
</dbReference>
<dbReference type="PANTHER" id="PTHR48111">
    <property type="entry name" value="REGULATOR OF RPOS"/>
    <property type="match status" value="1"/>
</dbReference>
<feature type="binding site" evidence="15">
    <location>
        <position position="13"/>
    </location>
    <ligand>
        <name>Ca(2+)</name>
        <dbReference type="ChEBI" id="CHEBI:29108"/>
    </ligand>
</feature>
<keyword evidence="3 14" id="KW-0963">Cytoplasm</keyword>
<dbReference type="PATRIC" id="fig|1195236.3.peg.858"/>
<feature type="modified residue" description="4-aspartylphosphate" evidence="16">
    <location>
        <position position="58"/>
    </location>
</feature>
<evidence type="ECO:0000256" key="13">
    <source>
        <dbReference type="ARBA" id="ARBA00024867"/>
    </source>
</evidence>
<dbReference type="Gene3D" id="1.10.10.10">
    <property type="entry name" value="Winged helix-like DNA-binding domain superfamily/Winged helix DNA-binding domain"/>
    <property type="match status" value="1"/>
</dbReference>
<evidence type="ECO:0000256" key="1">
    <source>
        <dbReference type="ARBA" id="ARBA00004496"/>
    </source>
</evidence>
<keyword evidence="7 14" id="KW-0749">Sporulation</keyword>
<keyword evidence="12 14" id="KW-0804">Transcription</keyword>
<accession>S0FWA9</accession>
<sequence>MSSKKINVLIADDNREFGDILCEYLSNQSDIEVVGLARDGFEAVDLILQNTPDIAILDIIMPHLDGLGVLEKIASSNMDKRPLFIVLSAVGQDKITQRALALGAEYYIVKPFDMDVLVNRIRQLKDSTYVPSVSTSMSSSISVHKNDIFTEKKPVHIPNTSRSLEVEVTNIMHEIGVPAHIKGYQYLRDAIMMVVKDLDVINSITKLLYPSIAKEYNTTPSRVERAIRHAIEVAWSRGQVEAIDALFGYTVNIGKGKPTNSEFIAMIADKLRLELKVG</sequence>
<evidence type="ECO:0000313" key="19">
    <source>
        <dbReference type="Proteomes" id="UP000014155"/>
    </source>
</evidence>
<dbReference type="STRING" id="1195236.CTER_0537"/>
<dbReference type="CDD" id="cd17561">
    <property type="entry name" value="REC_Spo0A"/>
    <property type="match status" value="1"/>
</dbReference>
<dbReference type="GO" id="GO:0000156">
    <property type="term" value="F:phosphorelay response regulator activity"/>
    <property type="evidence" value="ECO:0007669"/>
    <property type="project" value="TreeGrafter"/>
</dbReference>
<dbReference type="InterPro" id="IPR039420">
    <property type="entry name" value="WalR-like"/>
</dbReference>
<dbReference type="InterPro" id="IPR016032">
    <property type="entry name" value="Sig_transdc_resp-reg_C-effctor"/>
</dbReference>
<dbReference type="SUPFAM" id="SSF52172">
    <property type="entry name" value="CheY-like"/>
    <property type="match status" value="1"/>
</dbReference>
<evidence type="ECO:0000256" key="15">
    <source>
        <dbReference type="PIRSR" id="PIRSR002937-1"/>
    </source>
</evidence>
<keyword evidence="5 16" id="KW-0597">Phosphoprotein</keyword>
<evidence type="ECO:0000256" key="10">
    <source>
        <dbReference type="ARBA" id="ARBA00023125"/>
    </source>
</evidence>
<keyword evidence="9 14" id="KW-0805">Transcription regulation</keyword>
<dbReference type="SMART" id="SM00448">
    <property type="entry name" value="REC"/>
    <property type="match status" value="1"/>
</dbReference>
<evidence type="ECO:0000256" key="14">
    <source>
        <dbReference type="PIRNR" id="PIRNR002937"/>
    </source>
</evidence>